<dbReference type="SMART" id="SM00507">
    <property type="entry name" value="HNHc"/>
    <property type="match status" value="1"/>
</dbReference>
<dbReference type="AlphaFoldDB" id="A0A172UP95"/>
<dbReference type="InterPro" id="IPR003615">
    <property type="entry name" value="HNH_nuc"/>
</dbReference>
<evidence type="ECO:0000256" key="1">
    <source>
        <dbReference type="SAM" id="Coils"/>
    </source>
</evidence>
<dbReference type="RefSeq" id="WP_067998261.1">
    <property type="nucleotide sequence ID" value="NZ_CP015596.1"/>
</dbReference>
<evidence type="ECO:0000259" key="2">
    <source>
        <dbReference type="SMART" id="SM00507"/>
    </source>
</evidence>
<keyword evidence="4" id="KW-1185">Reference proteome</keyword>
<name>A0A172UP95_9MYCO</name>
<evidence type="ECO:0000313" key="4">
    <source>
        <dbReference type="Proteomes" id="UP000077143"/>
    </source>
</evidence>
<organism evidence="3 4">
    <name type="scientific">Mycobacterium adipatum</name>
    <dbReference type="NCBI Taxonomy" id="1682113"/>
    <lineage>
        <taxon>Bacteria</taxon>
        <taxon>Bacillati</taxon>
        <taxon>Actinomycetota</taxon>
        <taxon>Actinomycetes</taxon>
        <taxon>Mycobacteriales</taxon>
        <taxon>Mycobacteriaceae</taxon>
        <taxon>Mycobacterium</taxon>
    </lineage>
</organism>
<dbReference type="GO" id="GO:0004519">
    <property type="term" value="F:endonuclease activity"/>
    <property type="evidence" value="ECO:0007669"/>
    <property type="project" value="UniProtKB-KW"/>
</dbReference>
<gene>
    <name evidence="3" type="ORF">A7U43_18565</name>
</gene>
<reference evidence="3 4" key="1">
    <citation type="submission" date="2016-05" db="EMBL/GenBank/DDBJ databases">
        <title>Complete genome sequence of a phthalic acid esters degrading Mycobacterium sp. YC-RL4.</title>
        <authorList>
            <person name="Ren L."/>
            <person name="Fan S."/>
            <person name="Ruth N."/>
            <person name="Jia Y."/>
            <person name="Wang J."/>
            <person name="Qiao C."/>
        </authorList>
    </citation>
    <scope>NUCLEOTIDE SEQUENCE [LARGE SCALE GENOMIC DNA]</scope>
    <source>
        <strain evidence="3 4">YC-RL4</strain>
    </source>
</reference>
<proteinExistence type="predicted"/>
<keyword evidence="3" id="KW-0378">Hydrolase</keyword>
<dbReference type="CDD" id="cd00085">
    <property type="entry name" value="HNHc"/>
    <property type="match status" value="1"/>
</dbReference>
<dbReference type="Gene3D" id="1.10.30.50">
    <property type="match status" value="1"/>
</dbReference>
<dbReference type="STRING" id="1682113.A7U43_18565"/>
<evidence type="ECO:0000313" key="3">
    <source>
        <dbReference type="EMBL" id="ANE81027.1"/>
    </source>
</evidence>
<keyword evidence="3" id="KW-0255">Endonuclease</keyword>
<keyword evidence="1" id="KW-0175">Coiled coil</keyword>
<feature type="coiled-coil region" evidence="1">
    <location>
        <begin position="7"/>
        <end position="41"/>
    </location>
</feature>
<dbReference type="OrthoDB" id="5241234at2"/>
<feature type="domain" description="HNH nuclease" evidence="2">
    <location>
        <begin position="313"/>
        <end position="363"/>
    </location>
</feature>
<protein>
    <submittedName>
        <fullName evidence="3">HNH endonuclease</fullName>
    </submittedName>
</protein>
<dbReference type="EMBL" id="CP015596">
    <property type="protein sequence ID" value="ANE81027.1"/>
    <property type="molecule type" value="Genomic_DNA"/>
</dbReference>
<dbReference type="Proteomes" id="UP000077143">
    <property type="component" value="Chromosome"/>
</dbReference>
<keyword evidence="3" id="KW-0540">Nuclease</keyword>
<accession>A0A172UP95</accession>
<dbReference type="KEGG" id="madi:A7U43_18565"/>
<sequence>MFEQFGIEDLRDREAALRDRIAELERQKSIAAAEQARAAAQWDAVRRQIEASAGVPTARRGRGLASEIALARRDSPIKGDQHLGFAKALVHEMPYTLAALDAGVLSEWRATLIVRESACLTVEDRRRLDHEMCADPAALDGLGNKRIRAEAKKIAYRLDPRAVVDKAAKAPEDRTVSTRPAADNMVYLTALMPLTQGIACYASLKREADVNPDGRSRGQTMSDTVYERLTGRSAVAPVPITVDVVLSDEALIGTSDEPAEVPEHGPIPAELARRLITEAIDERGWVALRRLYATPSTGALVAMDSRARTFPGGLAQFIRRRDQTCRTPFCDAPIRHIDHAEPHRHGGPTDALNGRGCCEQCNYTKEQPGWRVRTYFDPAGRHVAEHITPTGAVYRSTAPPVAGGLRILTRDVHLVTVNRAA</sequence>